<dbReference type="EMBL" id="JAUUTY010000002">
    <property type="protein sequence ID" value="KAK1685236.1"/>
    <property type="molecule type" value="Genomic_DNA"/>
</dbReference>
<proteinExistence type="predicted"/>
<evidence type="ECO:0000313" key="2">
    <source>
        <dbReference type="EMBL" id="KAK1685236.1"/>
    </source>
</evidence>
<feature type="compositionally biased region" description="Acidic residues" evidence="1">
    <location>
        <begin position="176"/>
        <end position="201"/>
    </location>
</feature>
<dbReference type="Proteomes" id="UP001231189">
    <property type="component" value="Unassembled WGS sequence"/>
</dbReference>
<keyword evidence="3" id="KW-1185">Reference proteome</keyword>
<evidence type="ECO:0000256" key="1">
    <source>
        <dbReference type="SAM" id="MobiDB-lite"/>
    </source>
</evidence>
<feature type="region of interest" description="Disordered" evidence="1">
    <location>
        <begin position="1"/>
        <end position="20"/>
    </location>
</feature>
<evidence type="ECO:0000313" key="3">
    <source>
        <dbReference type="Proteomes" id="UP001231189"/>
    </source>
</evidence>
<feature type="compositionally biased region" description="Polar residues" evidence="1">
    <location>
        <begin position="129"/>
        <end position="143"/>
    </location>
</feature>
<feature type="compositionally biased region" description="Basic and acidic residues" evidence="1">
    <location>
        <begin position="58"/>
        <end position="79"/>
    </location>
</feature>
<accession>A0AAD8TMQ0</accession>
<comment type="caution">
    <text evidence="2">The sequence shown here is derived from an EMBL/GenBank/DDBJ whole genome shotgun (WGS) entry which is preliminary data.</text>
</comment>
<organism evidence="2 3">
    <name type="scientific">Lolium multiflorum</name>
    <name type="common">Italian ryegrass</name>
    <name type="synonym">Lolium perenne subsp. multiflorum</name>
    <dbReference type="NCBI Taxonomy" id="4521"/>
    <lineage>
        <taxon>Eukaryota</taxon>
        <taxon>Viridiplantae</taxon>
        <taxon>Streptophyta</taxon>
        <taxon>Embryophyta</taxon>
        <taxon>Tracheophyta</taxon>
        <taxon>Spermatophyta</taxon>
        <taxon>Magnoliopsida</taxon>
        <taxon>Liliopsida</taxon>
        <taxon>Poales</taxon>
        <taxon>Poaceae</taxon>
        <taxon>BOP clade</taxon>
        <taxon>Pooideae</taxon>
        <taxon>Poodae</taxon>
        <taxon>Poeae</taxon>
        <taxon>Poeae Chloroplast Group 2 (Poeae type)</taxon>
        <taxon>Loliodinae</taxon>
        <taxon>Loliinae</taxon>
        <taxon>Lolium</taxon>
    </lineage>
</organism>
<dbReference type="AlphaFoldDB" id="A0AAD8TMQ0"/>
<gene>
    <name evidence="2" type="ORF">QYE76_046084</name>
</gene>
<sequence>MDIETTEGQQKGKKGRNAPIKIGAAKKAMSSLIELSDEDIAVPTDESEDEEFAMTEAPVEKKARGRKPAAEKPAAEKPKTTAARKRAPAPSKGMMQKVLEETFKPVADSNTSAPSPEKKVRKIRASPFNKKSSSILQRASTSTEDADAPPSGSCANPVAPRRTVRERKTTLTYVESESEDKDSDDEDVLDVSDDSEYSDDD</sequence>
<name>A0AAD8TMQ0_LOLMU</name>
<feature type="compositionally biased region" description="Acidic residues" evidence="1">
    <location>
        <begin position="37"/>
        <end position="53"/>
    </location>
</feature>
<feature type="region of interest" description="Disordered" evidence="1">
    <location>
        <begin position="37"/>
        <end position="201"/>
    </location>
</feature>
<reference evidence="2" key="1">
    <citation type="submission" date="2023-07" db="EMBL/GenBank/DDBJ databases">
        <title>A chromosome-level genome assembly of Lolium multiflorum.</title>
        <authorList>
            <person name="Chen Y."/>
            <person name="Copetti D."/>
            <person name="Kolliker R."/>
            <person name="Studer B."/>
        </authorList>
    </citation>
    <scope>NUCLEOTIDE SEQUENCE</scope>
    <source>
        <strain evidence="2">02402/16</strain>
        <tissue evidence="2">Leaf</tissue>
    </source>
</reference>
<protein>
    <submittedName>
        <fullName evidence="2">Uncharacterized protein</fullName>
    </submittedName>
</protein>